<name>A0ACC3S7A3_9PEZI</name>
<sequence>MARSPAGMPKHHLHGGFDVPRMTGDLCGLKLGICGPPKRSQSRYGRVAFLLLIGPRRDSVDECQSHTGFSIVPRSGQDRARGCSSTWKVMSRDWINKRYHMLGEAKTSTANE</sequence>
<evidence type="ECO:0000313" key="2">
    <source>
        <dbReference type="Proteomes" id="UP001320706"/>
    </source>
</evidence>
<organism evidence="1 2">
    <name type="scientific">Zalaria obscura</name>
    <dbReference type="NCBI Taxonomy" id="2024903"/>
    <lineage>
        <taxon>Eukaryota</taxon>
        <taxon>Fungi</taxon>
        <taxon>Dikarya</taxon>
        <taxon>Ascomycota</taxon>
        <taxon>Pezizomycotina</taxon>
        <taxon>Dothideomycetes</taxon>
        <taxon>Dothideomycetidae</taxon>
        <taxon>Dothideales</taxon>
        <taxon>Zalariaceae</taxon>
        <taxon>Zalaria</taxon>
    </lineage>
</organism>
<gene>
    <name evidence="1" type="ORF">M8818_006005</name>
</gene>
<dbReference type="Proteomes" id="UP001320706">
    <property type="component" value="Unassembled WGS sequence"/>
</dbReference>
<comment type="caution">
    <text evidence="1">The sequence shown here is derived from an EMBL/GenBank/DDBJ whole genome shotgun (WGS) entry which is preliminary data.</text>
</comment>
<dbReference type="EMBL" id="JAMKPW020000038">
    <property type="protein sequence ID" value="KAK8200690.1"/>
    <property type="molecule type" value="Genomic_DNA"/>
</dbReference>
<proteinExistence type="predicted"/>
<keyword evidence="2" id="KW-1185">Reference proteome</keyword>
<evidence type="ECO:0000313" key="1">
    <source>
        <dbReference type="EMBL" id="KAK8200690.1"/>
    </source>
</evidence>
<protein>
    <submittedName>
        <fullName evidence="1">Uncharacterized protein</fullName>
    </submittedName>
</protein>
<reference evidence="1" key="1">
    <citation type="submission" date="2024-02" db="EMBL/GenBank/DDBJ databases">
        <title>Metagenome Assembled Genome of Zalaria obscura JY119.</title>
        <authorList>
            <person name="Vighnesh L."/>
            <person name="Jagadeeshwari U."/>
            <person name="Venkata Ramana C."/>
            <person name="Sasikala C."/>
        </authorList>
    </citation>
    <scope>NUCLEOTIDE SEQUENCE</scope>
    <source>
        <strain evidence="1">JY119</strain>
    </source>
</reference>
<accession>A0ACC3S7A3</accession>